<feature type="region of interest" description="Disordered" evidence="1">
    <location>
        <begin position="1"/>
        <end position="130"/>
    </location>
</feature>
<dbReference type="AlphaFoldDB" id="A0A9P6PRU9"/>
<evidence type="ECO:0008006" key="4">
    <source>
        <dbReference type="Google" id="ProtNLM"/>
    </source>
</evidence>
<name>A0A9P6PRU9_9FUNG</name>
<comment type="caution">
    <text evidence="2">The sequence shown here is derived from an EMBL/GenBank/DDBJ whole genome shotgun (WGS) entry which is preliminary data.</text>
</comment>
<sequence>MLSVTAGRGPSEQQQQPPPPQQQQQQQPRLSGHPADVPMDLKKQALMQQGTSLEQPQDQDMADEDSLPRDGESDGVEDEDEEDGEDQDGFNVDADISTRNQQKQNAQPSPPPPPQQQQQQQVQEILGQKIHDGGAVKYTVRWDNGDITESMNGAWWVRSPHAPDSTAYLFIWIS</sequence>
<keyword evidence="3" id="KW-1185">Reference proteome</keyword>
<gene>
    <name evidence="2" type="ORF">DFQ27_007883</name>
</gene>
<feature type="compositionally biased region" description="Polar residues" evidence="1">
    <location>
        <begin position="46"/>
        <end position="58"/>
    </location>
</feature>
<feature type="compositionally biased region" description="Acidic residues" evidence="1">
    <location>
        <begin position="73"/>
        <end position="88"/>
    </location>
</feature>
<proteinExistence type="predicted"/>
<evidence type="ECO:0000256" key="1">
    <source>
        <dbReference type="SAM" id="MobiDB-lite"/>
    </source>
</evidence>
<accession>A0A9P6PRU9</accession>
<evidence type="ECO:0000313" key="2">
    <source>
        <dbReference type="EMBL" id="KAG0252727.1"/>
    </source>
</evidence>
<reference evidence="2" key="1">
    <citation type="journal article" date="2020" name="Fungal Divers.">
        <title>Resolving the Mortierellaceae phylogeny through synthesis of multi-gene phylogenetics and phylogenomics.</title>
        <authorList>
            <person name="Vandepol N."/>
            <person name="Liber J."/>
            <person name="Desiro A."/>
            <person name="Na H."/>
            <person name="Kennedy M."/>
            <person name="Barry K."/>
            <person name="Grigoriev I.V."/>
            <person name="Miller A.N."/>
            <person name="O'Donnell K."/>
            <person name="Stajich J.E."/>
            <person name="Bonito G."/>
        </authorList>
    </citation>
    <scope>NUCLEOTIDE SEQUENCE</scope>
    <source>
        <strain evidence="2">BC1065</strain>
    </source>
</reference>
<organism evidence="2 3">
    <name type="scientific">Actinomortierella ambigua</name>
    <dbReference type="NCBI Taxonomy" id="1343610"/>
    <lineage>
        <taxon>Eukaryota</taxon>
        <taxon>Fungi</taxon>
        <taxon>Fungi incertae sedis</taxon>
        <taxon>Mucoromycota</taxon>
        <taxon>Mortierellomycotina</taxon>
        <taxon>Mortierellomycetes</taxon>
        <taxon>Mortierellales</taxon>
        <taxon>Mortierellaceae</taxon>
        <taxon>Actinomortierella</taxon>
    </lineage>
</organism>
<dbReference type="EMBL" id="JAAAJB010000636">
    <property type="protein sequence ID" value="KAG0252727.1"/>
    <property type="molecule type" value="Genomic_DNA"/>
</dbReference>
<dbReference type="Proteomes" id="UP000807716">
    <property type="component" value="Unassembled WGS sequence"/>
</dbReference>
<dbReference type="OrthoDB" id="2442918at2759"/>
<protein>
    <recommendedName>
        <fullName evidence="4">Chromo domain-containing protein</fullName>
    </recommendedName>
</protein>
<evidence type="ECO:0000313" key="3">
    <source>
        <dbReference type="Proteomes" id="UP000807716"/>
    </source>
</evidence>